<gene>
    <name evidence="1" type="ORF">Pc20g09820</name>
    <name evidence="1" type="ORF">PCH_Pc20g09820</name>
</gene>
<dbReference type="InterPro" id="IPR043137">
    <property type="entry name" value="GGT_ssub_C"/>
</dbReference>
<evidence type="ECO:0000313" key="1">
    <source>
        <dbReference type="EMBL" id="CAP86311.1"/>
    </source>
</evidence>
<dbReference type="InterPro" id="IPR052896">
    <property type="entry name" value="GGT-like_enzyme"/>
</dbReference>
<organism evidence="1 2">
    <name type="scientific">Penicillium rubens (strain ATCC 28089 / DSM 1075 / NRRL 1951 / Wisconsin 54-1255)</name>
    <name type="common">Penicillium chrysogenum</name>
    <dbReference type="NCBI Taxonomy" id="500485"/>
    <lineage>
        <taxon>Eukaryota</taxon>
        <taxon>Fungi</taxon>
        <taxon>Dikarya</taxon>
        <taxon>Ascomycota</taxon>
        <taxon>Pezizomycotina</taxon>
        <taxon>Eurotiomycetes</taxon>
        <taxon>Eurotiomycetidae</taxon>
        <taxon>Eurotiales</taxon>
        <taxon>Aspergillaceae</taxon>
        <taxon>Penicillium</taxon>
        <taxon>Penicillium chrysogenum species complex</taxon>
    </lineage>
</organism>
<dbReference type="HOGENOM" id="CLU_2855971_0_0_1"/>
<keyword evidence="2" id="KW-1185">Reference proteome</keyword>
<dbReference type="SUPFAM" id="SSF56235">
    <property type="entry name" value="N-terminal nucleophile aminohydrolases (Ntn hydrolases)"/>
    <property type="match status" value="1"/>
</dbReference>
<name>B6HFI3_PENRW</name>
<protein>
    <submittedName>
        <fullName evidence="1">Pc20g09820 protein</fullName>
    </submittedName>
</protein>
<dbReference type="EMBL" id="AM920435">
    <property type="protein sequence ID" value="CAP86311.1"/>
    <property type="molecule type" value="Genomic_DNA"/>
</dbReference>
<accession>B6HFI3</accession>
<dbReference type="PANTHER" id="PTHR43881:SF1">
    <property type="entry name" value="GAMMA-GLUTAMYLTRANSPEPTIDASE (AFU_ORTHOLOGUE AFUA_4G13580)"/>
    <property type="match status" value="1"/>
</dbReference>
<dbReference type="InterPro" id="IPR029055">
    <property type="entry name" value="Ntn_hydrolases_N"/>
</dbReference>
<dbReference type="PANTHER" id="PTHR43881">
    <property type="entry name" value="GAMMA-GLUTAMYLTRANSPEPTIDASE (AFU_ORTHOLOGUE AFUA_4G13580)"/>
    <property type="match status" value="1"/>
</dbReference>
<dbReference type="Proteomes" id="UP000000724">
    <property type="component" value="Contig Pc00c20"/>
</dbReference>
<dbReference type="OrthoDB" id="2015213at2759"/>
<reference evidence="1 2" key="1">
    <citation type="journal article" date="2008" name="Nat. Biotechnol.">
        <title>Genome sequencing and analysis of the filamentous fungus Penicillium chrysogenum.</title>
        <authorList>
            <person name="van den Berg M.A."/>
            <person name="Albang R."/>
            <person name="Albermann K."/>
            <person name="Badger J.H."/>
            <person name="Daran J.-M."/>
            <person name="Driessen A.J.M."/>
            <person name="Garcia-Estrada C."/>
            <person name="Fedorova N.D."/>
            <person name="Harris D.M."/>
            <person name="Heijne W.H.M."/>
            <person name="Joardar V.S."/>
            <person name="Kiel J.A.K.W."/>
            <person name="Kovalchuk A."/>
            <person name="Martin J.F."/>
            <person name="Nierman W.C."/>
            <person name="Nijland J.G."/>
            <person name="Pronk J.T."/>
            <person name="Roubos J.A."/>
            <person name="van der Klei I.J."/>
            <person name="van Peij N.N.M.E."/>
            <person name="Veenhuis M."/>
            <person name="von Doehren H."/>
            <person name="Wagner C."/>
            <person name="Wortman J.R."/>
            <person name="Bovenberg R.A.L."/>
        </authorList>
    </citation>
    <scope>NUCLEOTIDE SEQUENCE [LARGE SCALE GENOMIC DNA]</scope>
    <source>
        <strain evidence="2">ATCC 28089 / DSM 1075 / NRRL 1951 / Wisconsin 54-1255</strain>
    </source>
</reference>
<dbReference type="BioCyc" id="PCHR:PC20G09820-MONOMER"/>
<sequence>IGGFMQPQGHVGVLLNMLPFNHHPQAALDAPRICIAADKAIDGNPVGRPLLTSTSDLYQMLSRKH</sequence>
<dbReference type="Gene3D" id="3.60.20.40">
    <property type="match status" value="1"/>
</dbReference>
<evidence type="ECO:0000313" key="2">
    <source>
        <dbReference type="Proteomes" id="UP000000724"/>
    </source>
</evidence>
<dbReference type="AlphaFoldDB" id="B6HFI3"/>
<proteinExistence type="predicted"/>
<dbReference type="VEuPathDB" id="FungiDB:PCH_Pc20g09820"/>